<evidence type="ECO:0000256" key="1">
    <source>
        <dbReference type="ARBA" id="ARBA00022801"/>
    </source>
</evidence>
<evidence type="ECO:0000256" key="2">
    <source>
        <dbReference type="ARBA" id="ARBA00022840"/>
    </source>
</evidence>
<dbReference type="PANTHER" id="PTHR23070">
    <property type="entry name" value="BCS1 AAA-TYPE ATPASE"/>
    <property type="match status" value="1"/>
</dbReference>
<dbReference type="Pfam" id="PF14363">
    <property type="entry name" value="AAA_assoc"/>
    <property type="match status" value="1"/>
</dbReference>
<reference evidence="4" key="1">
    <citation type="submission" date="2023-05" db="EMBL/GenBank/DDBJ databases">
        <title>Genome and transcriptome analyses reveal genes involved in the formation of fine ridges on petal epidermal cells in Hibiscus trionum.</title>
        <authorList>
            <person name="Koshimizu S."/>
            <person name="Masuda S."/>
            <person name="Ishii T."/>
            <person name="Shirasu K."/>
            <person name="Hoshino A."/>
            <person name="Arita M."/>
        </authorList>
    </citation>
    <scope>NUCLEOTIDE SEQUENCE</scope>
    <source>
        <strain evidence="4">Hamamatsu line</strain>
    </source>
</reference>
<accession>A0A9W7I2J8</accession>
<dbReference type="GO" id="GO:0016787">
    <property type="term" value="F:hydrolase activity"/>
    <property type="evidence" value="ECO:0007669"/>
    <property type="project" value="UniProtKB-KW"/>
</dbReference>
<proteinExistence type="predicted"/>
<keyword evidence="5" id="KW-1185">Reference proteome</keyword>
<dbReference type="Proteomes" id="UP001165190">
    <property type="component" value="Unassembled WGS sequence"/>
</dbReference>
<dbReference type="OrthoDB" id="10251412at2759"/>
<organism evidence="4 5">
    <name type="scientific">Hibiscus trionum</name>
    <name type="common">Flower of an hour</name>
    <dbReference type="NCBI Taxonomy" id="183268"/>
    <lineage>
        <taxon>Eukaryota</taxon>
        <taxon>Viridiplantae</taxon>
        <taxon>Streptophyta</taxon>
        <taxon>Embryophyta</taxon>
        <taxon>Tracheophyta</taxon>
        <taxon>Spermatophyta</taxon>
        <taxon>Magnoliopsida</taxon>
        <taxon>eudicotyledons</taxon>
        <taxon>Gunneridae</taxon>
        <taxon>Pentapetalae</taxon>
        <taxon>rosids</taxon>
        <taxon>malvids</taxon>
        <taxon>Malvales</taxon>
        <taxon>Malvaceae</taxon>
        <taxon>Malvoideae</taxon>
        <taxon>Hibiscus</taxon>
    </lineage>
</organism>
<name>A0A9W7I2J8_HIBTR</name>
<comment type="caution">
    <text evidence="4">The sequence shown here is derived from an EMBL/GenBank/DDBJ whole genome shotgun (WGS) entry which is preliminary data.</text>
</comment>
<gene>
    <name evidence="4" type="ORF">HRI_002308800</name>
</gene>
<dbReference type="InterPro" id="IPR025753">
    <property type="entry name" value="AAA_N_dom"/>
</dbReference>
<sequence length="226" mass="26305">MLSCNPSNHSSSSSRFHKFPKSFSTIFPSATSAFTTYASISASLMLFRSIFIDLIPYPLRRHIWSALSHLFRFCSDKQRIVIEEYNGTEPNRVFNASEVYLSTKISPDTERLKVSKRMKDKGLSFRLDKDQRVIDSFHGVELKWRHSCYEVERKGNRSDSNVVERRYFKLRFKKKYSDMVFNSYLPFVLNSAEMIESEARVLKIHTLVSGEKFSPLLQVQVGIYQA</sequence>
<dbReference type="AlphaFoldDB" id="A0A9W7I2J8"/>
<feature type="domain" description="AAA-type ATPase N-terminal" evidence="3">
    <location>
        <begin position="55"/>
        <end position="148"/>
    </location>
</feature>
<keyword evidence="2" id="KW-0547">Nucleotide-binding</keyword>
<evidence type="ECO:0000313" key="5">
    <source>
        <dbReference type="Proteomes" id="UP001165190"/>
    </source>
</evidence>
<dbReference type="GO" id="GO:0005524">
    <property type="term" value="F:ATP binding"/>
    <property type="evidence" value="ECO:0007669"/>
    <property type="project" value="UniProtKB-KW"/>
</dbReference>
<evidence type="ECO:0000259" key="3">
    <source>
        <dbReference type="Pfam" id="PF14363"/>
    </source>
</evidence>
<dbReference type="EMBL" id="BSYR01000021">
    <property type="protein sequence ID" value="GMI86395.1"/>
    <property type="molecule type" value="Genomic_DNA"/>
</dbReference>
<protein>
    <recommendedName>
        <fullName evidence="3">AAA-type ATPase N-terminal domain-containing protein</fullName>
    </recommendedName>
</protein>
<keyword evidence="1" id="KW-0378">Hydrolase</keyword>
<keyword evidence="2" id="KW-0067">ATP-binding</keyword>
<evidence type="ECO:0000313" key="4">
    <source>
        <dbReference type="EMBL" id="GMI86395.1"/>
    </source>
</evidence>
<dbReference type="InterPro" id="IPR050747">
    <property type="entry name" value="Mitochondrial_chaperone_BCS1"/>
</dbReference>